<gene>
    <name evidence="1" type="ORF">G3T38_09580</name>
</gene>
<dbReference type="Pfam" id="PF11382">
    <property type="entry name" value="MctB"/>
    <property type="match status" value="1"/>
</dbReference>
<dbReference type="GO" id="GO:0016020">
    <property type="term" value="C:membrane"/>
    <property type="evidence" value="ECO:0007669"/>
    <property type="project" value="InterPro"/>
</dbReference>
<keyword evidence="2" id="KW-1185">Reference proteome</keyword>
<organism evidence="1 2">
    <name type="scientific">Nocardioides zeae</name>
    <dbReference type="NCBI Taxonomy" id="1457234"/>
    <lineage>
        <taxon>Bacteria</taxon>
        <taxon>Bacillati</taxon>
        <taxon>Actinomycetota</taxon>
        <taxon>Actinomycetes</taxon>
        <taxon>Propionibacteriales</taxon>
        <taxon>Nocardioidaceae</taxon>
        <taxon>Nocardioides</taxon>
    </lineage>
</organism>
<comment type="caution">
    <text evidence="1">The sequence shown here is derived from an EMBL/GenBank/DDBJ whole genome shotgun (WGS) entry which is preliminary data.</text>
</comment>
<sequence length="310" mass="30984">MISFRHHVASLVAVFAALAVGVVLGGGPLSELGRDDDEPAPQQTSDSSAHAAYGDEFAEASASTLYGDRLSGQQVAVLSLAGADTEITDGVVTQLEAAGAQIAGRYEGRTNLTSPDQQGMVDSLATQLTEDLDLGDAVPSDLASHERIGRLLGRAVVSTQPEGEAADTTSGTILDVMETGELVTAPTERVGRVPFLVVVMGEERDDATATALLTGLVSGLGSAALGEVVVGSTDSGDDGDLARLRAEDLGDVATVDGGETLVGQVSAVLGLAAVRDGVAGAWGAFGNDGAVPVAAAGAPGGTDDDTADGE</sequence>
<name>A0A6P0HJT9_9ACTN</name>
<dbReference type="GO" id="GO:0055070">
    <property type="term" value="P:copper ion homeostasis"/>
    <property type="evidence" value="ECO:0007669"/>
    <property type="project" value="InterPro"/>
</dbReference>
<evidence type="ECO:0000313" key="2">
    <source>
        <dbReference type="Proteomes" id="UP000468687"/>
    </source>
</evidence>
<proteinExistence type="predicted"/>
<reference evidence="1 2" key="1">
    <citation type="journal article" date="2014" name="Int. J. Syst. Evol. Microbiol.">
        <title>Nocardioides zeae sp. nov., isolated from the stem of Zea mays.</title>
        <authorList>
            <person name="Glaeser S.P."/>
            <person name="McInroy J.A."/>
            <person name="Busse H.J."/>
            <person name="Kampfer P."/>
        </authorList>
    </citation>
    <scope>NUCLEOTIDE SEQUENCE [LARGE SCALE GENOMIC DNA]</scope>
    <source>
        <strain evidence="1 2">JCM 30728</strain>
    </source>
</reference>
<dbReference type="RefSeq" id="WP_163772055.1">
    <property type="nucleotide sequence ID" value="NZ_JAAGXA010000005.1"/>
</dbReference>
<dbReference type="InterPro" id="IPR021522">
    <property type="entry name" value="MctB"/>
</dbReference>
<protein>
    <submittedName>
        <fullName evidence="1">Copper transporter</fullName>
    </submittedName>
</protein>
<dbReference type="AlphaFoldDB" id="A0A6P0HJT9"/>
<dbReference type="EMBL" id="JAAGXA010000005">
    <property type="protein sequence ID" value="NEN78530.1"/>
    <property type="molecule type" value="Genomic_DNA"/>
</dbReference>
<evidence type="ECO:0000313" key="1">
    <source>
        <dbReference type="EMBL" id="NEN78530.1"/>
    </source>
</evidence>
<accession>A0A6P0HJT9</accession>
<dbReference type="Proteomes" id="UP000468687">
    <property type="component" value="Unassembled WGS sequence"/>
</dbReference>